<name>A0ABN8N978_9CNID</name>
<comment type="caution">
    <text evidence="1">The sequence shown here is derived from an EMBL/GenBank/DDBJ whole genome shotgun (WGS) entry which is preliminary data.</text>
</comment>
<keyword evidence="2" id="KW-1185">Reference proteome</keyword>
<proteinExistence type="predicted"/>
<gene>
    <name evidence="1" type="ORF">PLOB_00006619</name>
</gene>
<reference evidence="1 2" key="1">
    <citation type="submission" date="2022-05" db="EMBL/GenBank/DDBJ databases">
        <authorList>
            <consortium name="Genoscope - CEA"/>
            <person name="William W."/>
        </authorList>
    </citation>
    <scope>NUCLEOTIDE SEQUENCE [LARGE SCALE GENOMIC DNA]</scope>
</reference>
<accession>A0ABN8N978</accession>
<organism evidence="1 2">
    <name type="scientific">Porites lobata</name>
    <dbReference type="NCBI Taxonomy" id="104759"/>
    <lineage>
        <taxon>Eukaryota</taxon>
        <taxon>Metazoa</taxon>
        <taxon>Cnidaria</taxon>
        <taxon>Anthozoa</taxon>
        <taxon>Hexacorallia</taxon>
        <taxon>Scleractinia</taxon>
        <taxon>Fungiina</taxon>
        <taxon>Poritidae</taxon>
        <taxon>Porites</taxon>
    </lineage>
</organism>
<protein>
    <submittedName>
        <fullName evidence="1">Uncharacterized protein</fullName>
    </submittedName>
</protein>
<evidence type="ECO:0000313" key="1">
    <source>
        <dbReference type="EMBL" id="CAH3045100.1"/>
    </source>
</evidence>
<evidence type="ECO:0000313" key="2">
    <source>
        <dbReference type="Proteomes" id="UP001159405"/>
    </source>
</evidence>
<dbReference type="EMBL" id="CALNXK010000013">
    <property type="protein sequence ID" value="CAH3045100.1"/>
    <property type="molecule type" value="Genomic_DNA"/>
</dbReference>
<sequence length="103" mass="11276">SPSKVLITKALTCTRKQCPDNGKMTPRANGLLHYGDHYLCHILTDHINNHRQHLLGKGSGNIIFTCATVYTARDFAEETSATLQLAMTSLRQVGNGPVFCCTS</sequence>
<dbReference type="Proteomes" id="UP001159405">
    <property type="component" value="Unassembled WGS sequence"/>
</dbReference>
<feature type="non-terminal residue" evidence="1">
    <location>
        <position position="1"/>
    </location>
</feature>